<evidence type="ECO:0000313" key="1">
    <source>
        <dbReference type="EMBL" id="KIH64272.1"/>
    </source>
</evidence>
<protein>
    <recommendedName>
        <fullName evidence="3">Reverse transcriptase domain-containing protein</fullName>
    </recommendedName>
</protein>
<organism evidence="1 2">
    <name type="scientific">Ancylostoma duodenale</name>
    <dbReference type="NCBI Taxonomy" id="51022"/>
    <lineage>
        <taxon>Eukaryota</taxon>
        <taxon>Metazoa</taxon>
        <taxon>Ecdysozoa</taxon>
        <taxon>Nematoda</taxon>
        <taxon>Chromadorea</taxon>
        <taxon>Rhabditida</taxon>
        <taxon>Rhabditina</taxon>
        <taxon>Rhabditomorpha</taxon>
        <taxon>Strongyloidea</taxon>
        <taxon>Ancylostomatidae</taxon>
        <taxon>Ancylostomatinae</taxon>
        <taxon>Ancylostoma</taxon>
    </lineage>
</organism>
<evidence type="ECO:0000313" key="2">
    <source>
        <dbReference type="Proteomes" id="UP000054047"/>
    </source>
</evidence>
<accession>A0A0C2DNK6</accession>
<keyword evidence="2" id="KW-1185">Reference proteome</keyword>
<gene>
    <name evidence="1" type="ORF">ANCDUO_05419</name>
</gene>
<evidence type="ECO:0008006" key="3">
    <source>
        <dbReference type="Google" id="ProtNLM"/>
    </source>
</evidence>
<name>A0A0C2DNK6_9BILA</name>
<dbReference type="OrthoDB" id="5848222at2759"/>
<dbReference type="Proteomes" id="UP000054047">
    <property type="component" value="Unassembled WGS sequence"/>
</dbReference>
<sequence length="117" mass="13716">MEMKMLCWMAGITRLDHICNGDIRQRFGFAPIMGKLREARLRWFDRVLRADSNSVCKVGFNLDVAGKRAKGRSKQRWMDTLHADLEAACIHLNQARDRTNWRQRIRRADPATKRDNC</sequence>
<proteinExistence type="predicted"/>
<dbReference type="AlphaFoldDB" id="A0A0C2DNK6"/>
<dbReference type="EMBL" id="KN728158">
    <property type="protein sequence ID" value="KIH64272.1"/>
    <property type="molecule type" value="Genomic_DNA"/>
</dbReference>
<reference evidence="1 2" key="1">
    <citation type="submission" date="2013-12" db="EMBL/GenBank/DDBJ databases">
        <title>Draft genome of the parsitic nematode Ancylostoma duodenale.</title>
        <authorList>
            <person name="Mitreva M."/>
        </authorList>
    </citation>
    <scope>NUCLEOTIDE SEQUENCE [LARGE SCALE GENOMIC DNA]</scope>
    <source>
        <strain evidence="1 2">Zhejiang</strain>
    </source>
</reference>